<reference evidence="3" key="1">
    <citation type="submission" date="2017-04" db="EMBL/GenBank/DDBJ databases">
        <authorList>
            <person name="Varghese N."/>
            <person name="Submissions S."/>
        </authorList>
    </citation>
    <scope>NUCLEOTIDE SEQUENCE [LARGE SCALE GENOMIC DNA]</scope>
    <source>
        <strain evidence="3">VKM Ac-2121</strain>
    </source>
</reference>
<name>A0A1X7NHH8_9MICO</name>
<feature type="region of interest" description="Disordered" evidence="1">
    <location>
        <begin position="302"/>
        <end position="328"/>
    </location>
</feature>
<feature type="region of interest" description="Disordered" evidence="1">
    <location>
        <begin position="1"/>
        <end position="24"/>
    </location>
</feature>
<evidence type="ECO:0000256" key="1">
    <source>
        <dbReference type="SAM" id="MobiDB-lite"/>
    </source>
</evidence>
<dbReference type="OrthoDB" id="5126151at2"/>
<evidence type="ECO:0000313" key="3">
    <source>
        <dbReference type="Proteomes" id="UP000193711"/>
    </source>
</evidence>
<keyword evidence="3" id="KW-1185">Reference proteome</keyword>
<dbReference type="EMBL" id="FXBM01000001">
    <property type="protein sequence ID" value="SMH37265.1"/>
    <property type="molecule type" value="Genomic_DNA"/>
</dbReference>
<dbReference type="AlphaFoldDB" id="A0A1X7NHH8"/>
<dbReference type="RefSeq" id="WP_085475721.1">
    <property type="nucleotide sequence ID" value="NZ_FXBM01000001.1"/>
</dbReference>
<dbReference type="STRING" id="1891671.SAMN06295885_1324"/>
<evidence type="ECO:0000313" key="2">
    <source>
        <dbReference type="EMBL" id="SMH37265.1"/>
    </source>
</evidence>
<sequence>MLGALDGEQGIDFNGSTDEVMTPRAADDRADGRFAPEMLPVHTALALAFARAGHWSADGRDPLVDLIAASRTAGTPWALVVDDRQGVSTTLLAAGRPVDEPHSVEREGGELVPLGELHDRVLGGALPPVVLVEPRSLVDPADLASAVELGEARGADARAAEELLHTVYSAVRVGERSGRRMLLVVVGRGSAADPGEVPVLVIASGVRAASRIETPLGPSTLPHLVRARFARDPRALADPGVLALAEALSAPLRPLSRWPLTSPAFLPSSRGGGVPPRLHAALLRAGLGDPRAHESVDEALDRLRAASPGATVHPRRERSRDTRRGRTA</sequence>
<dbReference type="Proteomes" id="UP000193711">
    <property type="component" value="Unassembled WGS sequence"/>
</dbReference>
<feature type="compositionally biased region" description="Basic and acidic residues" evidence="1">
    <location>
        <begin position="318"/>
        <end position="328"/>
    </location>
</feature>
<accession>A0A1X7NHH8</accession>
<protein>
    <submittedName>
        <fullName evidence="2">Uncharacterized protein</fullName>
    </submittedName>
</protein>
<organism evidence="2 3">
    <name type="scientific">Rathayibacter oskolensis</name>
    <dbReference type="NCBI Taxonomy" id="1891671"/>
    <lineage>
        <taxon>Bacteria</taxon>
        <taxon>Bacillati</taxon>
        <taxon>Actinomycetota</taxon>
        <taxon>Actinomycetes</taxon>
        <taxon>Micrococcales</taxon>
        <taxon>Microbacteriaceae</taxon>
        <taxon>Rathayibacter</taxon>
    </lineage>
</organism>
<proteinExistence type="predicted"/>
<gene>
    <name evidence="2" type="ORF">SAMN06295885_1324</name>
</gene>